<dbReference type="WBParaSite" id="ACRNAN_scaffold1486.g24029.t1">
    <property type="protein sequence ID" value="ACRNAN_scaffold1486.g24029.t1"/>
    <property type="gene ID" value="ACRNAN_scaffold1486.g24029"/>
</dbReference>
<accession>A0A914CWA1</accession>
<dbReference type="AlphaFoldDB" id="A0A914CWA1"/>
<keyword evidence="1" id="KW-0472">Membrane</keyword>
<reference evidence="3" key="1">
    <citation type="submission" date="2022-11" db="UniProtKB">
        <authorList>
            <consortium name="WormBaseParasite"/>
        </authorList>
    </citation>
    <scope>IDENTIFICATION</scope>
</reference>
<organism evidence="2 3">
    <name type="scientific">Acrobeloides nanus</name>
    <dbReference type="NCBI Taxonomy" id="290746"/>
    <lineage>
        <taxon>Eukaryota</taxon>
        <taxon>Metazoa</taxon>
        <taxon>Ecdysozoa</taxon>
        <taxon>Nematoda</taxon>
        <taxon>Chromadorea</taxon>
        <taxon>Rhabditida</taxon>
        <taxon>Tylenchina</taxon>
        <taxon>Cephalobomorpha</taxon>
        <taxon>Cephaloboidea</taxon>
        <taxon>Cephalobidae</taxon>
        <taxon>Acrobeloides</taxon>
    </lineage>
</organism>
<protein>
    <submittedName>
        <fullName evidence="3">Uncharacterized protein</fullName>
    </submittedName>
</protein>
<evidence type="ECO:0000256" key="1">
    <source>
        <dbReference type="SAM" id="Phobius"/>
    </source>
</evidence>
<sequence length="27" mass="3056">MKQYSHILLQATVIDMVLAFSTIFVDA</sequence>
<evidence type="ECO:0000313" key="2">
    <source>
        <dbReference type="Proteomes" id="UP000887540"/>
    </source>
</evidence>
<keyword evidence="1" id="KW-0812">Transmembrane</keyword>
<name>A0A914CWA1_9BILA</name>
<keyword evidence="2" id="KW-1185">Reference proteome</keyword>
<feature type="transmembrane region" description="Helical" evidence="1">
    <location>
        <begin position="7"/>
        <end position="25"/>
    </location>
</feature>
<evidence type="ECO:0000313" key="3">
    <source>
        <dbReference type="WBParaSite" id="ACRNAN_scaffold1486.g24029.t1"/>
    </source>
</evidence>
<keyword evidence="1" id="KW-1133">Transmembrane helix</keyword>
<dbReference type="Proteomes" id="UP000887540">
    <property type="component" value="Unplaced"/>
</dbReference>
<proteinExistence type="predicted"/>